<dbReference type="EMBL" id="BRPK01000007">
    <property type="protein sequence ID" value="GLB39860.1"/>
    <property type="molecule type" value="Genomic_DNA"/>
</dbReference>
<evidence type="ECO:0000313" key="2">
    <source>
        <dbReference type="Proteomes" id="UP001063166"/>
    </source>
</evidence>
<reference evidence="1" key="1">
    <citation type="submission" date="2022-07" db="EMBL/GenBank/DDBJ databases">
        <title>The genome of Lyophyllum shimeji provides insight into the initial evolution of ectomycorrhizal fungal genome.</title>
        <authorList>
            <person name="Kobayashi Y."/>
            <person name="Shibata T."/>
            <person name="Hirakawa H."/>
            <person name="Shigenobu S."/>
            <person name="Nishiyama T."/>
            <person name="Yamada A."/>
            <person name="Hasebe M."/>
            <person name="Kawaguchi M."/>
        </authorList>
    </citation>
    <scope>NUCLEOTIDE SEQUENCE</scope>
    <source>
        <strain evidence="1">AT787</strain>
    </source>
</reference>
<gene>
    <name evidence="1" type="ORF">LshimejAT787_0703700</name>
</gene>
<keyword evidence="2" id="KW-1185">Reference proteome</keyword>
<dbReference type="Proteomes" id="UP001063166">
    <property type="component" value="Unassembled WGS sequence"/>
</dbReference>
<proteinExistence type="predicted"/>
<accession>A0A9P3PPV7</accession>
<dbReference type="AlphaFoldDB" id="A0A9P3PPV7"/>
<organism evidence="1 2">
    <name type="scientific">Lyophyllum shimeji</name>
    <name type="common">Hon-shimeji</name>
    <name type="synonym">Tricholoma shimeji</name>
    <dbReference type="NCBI Taxonomy" id="47721"/>
    <lineage>
        <taxon>Eukaryota</taxon>
        <taxon>Fungi</taxon>
        <taxon>Dikarya</taxon>
        <taxon>Basidiomycota</taxon>
        <taxon>Agaricomycotina</taxon>
        <taxon>Agaricomycetes</taxon>
        <taxon>Agaricomycetidae</taxon>
        <taxon>Agaricales</taxon>
        <taxon>Tricholomatineae</taxon>
        <taxon>Lyophyllaceae</taxon>
        <taxon>Lyophyllum</taxon>
    </lineage>
</organism>
<protein>
    <submittedName>
        <fullName evidence="1">Uncharacterized protein</fullName>
    </submittedName>
</protein>
<comment type="caution">
    <text evidence="1">The sequence shown here is derived from an EMBL/GenBank/DDBJ whole genome shotgun (WGS) entry which is preliminary data.</text>
</comment>
<evidence type="ECO:0000313" key="1">
    <source>
        <dbReference type="EMBL" id="GLB39860.1"/>
    </source>
</evidence>
<name>A0A9P3PPV7_LYOSH</name>
<sequence length="126" mass="14681">MYMNVPRAGQALDQRIRDAIIQGFDRHESWRHVEQRLLRRRNLEAKSDRRAIVQDAGDQVKNWTPGRLEGSLTARLQAVQIHGCHTARSSQRTGQDELSKARYDQWSSKIVRYRYLTHSPRSSQIG</sequence>